<feature type="transmembrane region" description="Helical" evidence="6">
    <location>
        <begin position="543"/>
        <end position="565"/>
    </location>
</feature>
<accession>A0ABQ8M0C2</accession>
<feature type="domain" description="G-protein coupled receptors family 1 profile" evidence="7">
    <location>
        <begin position="41"/>
        <end position="290"/>
    </location>
</feature>
<name>A0ABQ8M0C2_LABRO</name>
<evidence type="ECO:0000256" key="5">
    <source>
        <dbReference type="ARBA" id="ARBA00023224"/>
    </source>
</evidence>
<dbReference type="Pfam" id="PF13853">
    <property type="entry name" value="7tm_4"/>
    <property type="match status" value="3"/>
</dbReference>
<feature type="transmembrane region" description="Helical" evidence="6">
    <location>
        <begin position="27"/>
        <end position="51"/>
    </location>
</feature>
<feature type="transmembrane region" description="Helical" evidence="6">
    <location>
        <begin position="58"/>
        <end position="78"/>
    </location>
</feature>
<feature type="transmembrane region" description="Helical" evidence="6">
    <location>
        <begin position="98"/>
        <end position="120"/>
    </location>
</feature>
<keyword evidence="2 6" id="KW-0812">Transmembrane</keyword>
<feature type="transmembrane region" description="Helical" evidence="6">
    <location>
        <begin position="331"/>
        <end position="355"/>
    </location>
</feature>
<feature type="domain" description="G-protein coupled receptors family 1 profile" evidence="7">
    <location>
        <begin position="661"/>
        <end position="911"/>
    </location>
</feature>
<gene>
    <name evidence="8" type="ORF">H4Q32_013247</name>
</gene>
<evidence type="ECO:0000256" key="6">
    <source>
        <dbReference type="SAM" id="Phobius"/>
    </source>
</evidence>
<comment type="subcellular location">
    <subcellularLocation>
        <location evidence="1">Membrane</location>
        <topology evidence="1">Multi-pass membrane protein</topology>
    </subcellularLocation>
</comment>
<feature type="transmembrane region" description="Helical" evidence="6">
    <location>
        <begin position="500"/>
        <end position="522"/>
    </location>
</feature>
<evidence type="ECO:0000256" key="2">
    <source>
        <dbReference type="ARBA" id="ARBA00022692"/>
    </source>
</evidence>
<evidence type="ECO:0000256" key="4">
    <source>
        <dbReference type="ARBA" id="ARBA00023136"/>
    </source>
</evidence>
<feature type="transmembrane region" description="Helical" evidence="6">
    <location>
        <begin position="402"/>
        <end position="424"/>
    </location>
</feature>
<feature type="transmembrane region" description="Helical" evidence="6">
    <location>
        <begin position="617"/>
        <end position="635"/>
    </location>
</feature>
<proteinExistence type="predicted"/>
<protein>
    <submittedName>
        <fullName evidence="8">Olfactory receptor 52J3</fullName>
    </submittedName>
</protein>
<feature type="transmembrane region" description="Helical" evidence="6">
    <location>
        <begin position="681"/>
        <end position="702"/>
    </location>
</feature>
<reference evidence="8 9" key="1">
    <citation type="submission" date="2022-01" db="EMBL/GenBank/DDBJ databases">
        <title>A high-quality chromosome-level genome assembly of rohu carp, Labeo rohita.</title>
        <authorList>
            <person name="Arick M.A. II"/>
            <person name="Hsu C.-Y."/>
            <person name="Magbanua Z."/>
            <person name="Pechanova O."/>
            <person name="Grover C."/>
            <person name="Miller E."/>
            <person name="Thrash A."/>
            <person name="Ezzel L."/>
            <person name="Alam S."/>
            <person name="Benzie J."/>
            <person name="Hamilton M."/>
            <person name="Karsi A."/>
            <person name="Lawrence M.L."/>
            <person name="Peterson D.G."/>
        </authorList>
    </citation>
    <scope>NUCLEOTIDE SEQUENCE [LARGE SCALE GENOMIC DNA]</scope>
    <source>
        <strain evidence="9">BAU-BD-2019</strain>
        <tissue evidence="8">Blood</tissue>
    </source>
</reference>
<dbReference type="PANTHER" id="PTHR26451">
    <property type="entry name" value="G_PROTEIN_RECEP_F1_2 DOMAIN-CONTAINING PROTEIN"/>
    <property type="match status" value="1"/>
</dbReference>
<keyword evidence="3 6" id="KW-1133">Transmembrane helix</keyword>
<feature type="domain" description="G-protein coupled receptors family 1 profile" evidence="7">
    <location>
        <begin position="345"/>
        <end position="594"/>
    </location>
</feature>
<keyword evidence="8" id="KW-0675">Receptor</keyword>
<keyword evidence="5" id="KW-0807">Transducer</keyword>
<dbReference type="InterPro" id="IPR000725">
    <property type="entry name" value="Olfact_rcpt"/>
</dbReference>
<evidence type="ECO:0000313" key="9">
    <source>
        <dbReference type="Proteomes" id="UP000830375"/>
    </source>
</evidence>
<dbReference type="SUPFAM" id="SSF81321">
    <property type="entry name" value="Family A G protein-coupled receptor-like"/>
    <property type="match status" value="3"/>
</dbReference>
<feature type="transmembrane region" description="Helical" evidence="6">
    <location>
        <begin position="444"/>
        <end position="466"/>
    </location>
</feature>
<sequence>MENLSIIVSFELTLDPFSIPSGAKYPIFLFGIFIYVFGAFCNLTLLLLIILTRRLHKPIYFILFSLPLNDFVGITSMLPKVLSDIVTETNNTYYPLCVLQGFLLHMYGGGVLFILAAMAFDRYIAICMPLRYNALMTPRVVVTIVALVWGFDFLFICTLFSLQGMHSRCRSHIVSVFCDNPSLVKLACDNTIVNNIFGLFTTAIIQIISVSIQVFSYVKILITCLVTSRSDAKSKAISTCVAQLVIFIMFEIVVTFYVLSHRFSDVNANLQKITGMLIFLVPPVMNPIKTTRSQAWHPKGSRVIMENLSIIVSFELTLDPFSIPPRAKYPIFLFGIFIYMFGAFCNLTLLLLIILKQSLHKPIYFILFSLPLNDFVGITSMLPKVLSDIVMETNDTYYPLCVLQGFLLHMYGGAVLFILAAMAFDRYIAICMPLRYNALMTPKFVMGIVAFVWGLDLFFIVVLFSLQGMHSRCRSHIVSVFCDNPSLVKLACGNTTVNNIFGLFTTAMMQIISVSIQVFSYVKILITCLATSRSDAKSKAINTCIAQLVIFIMFEVVGSFTILSHRFSNVNANLQKIMGMLIFLVPPLLNPIVYGLNSHELRNNLLKILRRKISKMILMAGNLSNPTFTFNLKIAKLDIHPKAIYPVFLAGALIYVFSVLCNGTILGLIITQRSLHKPMFYILFSLPFTDLIGITACLPRVLLDILTETNDVYYPTCVLQAFLLHFYAGSVLFLLAAMSVDRYIAICNPLRYNSIMTPCKIYGIIMLAWGLDFALILVLFSLQARMEKCNSFITNVYCDNPSLLSLSCGEDLTVNNIYGLFITAFMQIISISIQLYSYTQILITCIKQTHADSKVKALNTCIAQIATFFLFEIVTSIAILSYRIPSISANARRICGLMIYTVLPAVNPVIYGMKTKDIRIAFFLVLKRHKVNPVLKPYTRGFTRGGKIKLDMENTLRRKAGTTSDRCEIRGKRVFNSNNRKTTK</sequence>
<feature type="transmembrane region" description="Helical" evidence="6">
    <location>
        <begin position="647"/>
        <end position="669"/>
    </location>
</feature>
<feature type="transmembrane region" description="Helical" evidence="6">
    <location>
        <begin position="236"/>
        <end position="259"/>
    </location>
</feature>
<dbReference type="EMBL" id="JACTAM010000015">
    <property type="protein sequence ID" value="KAI2656349.1"/>
    <property type="molecule type" value="Genomic_DNA"/>
</dbReference>
<evidence type="ECO:0000259" key="7">
    <source>
        <dbReference type="PROSITE" id="PS50262"/>
    </source>
</evidence>
<evidence type="ECO:0000256" key="1">
    <source>
        <dbReference type="ARBA" id="ARBA00004141"/>
    </source>
</evidence>
<dbReference type="SMART" id="SM01381">
    <property type="entry name" value="7TM_GPCR_Srsx"/>
    <property type="match status" value="1"/>
</dbReference>
<dbReference type="InterPro" id="IPR000276">
    <property type="entry name" value="GPCR_Rhodpsn"/>
</dbReference>
<feature type="transmembrane region" description="Helical" evidence="6">
    <location>
        <begin position="192"/>
        <end position="215"/>
    </location>
</feature>
<dbReference type="InterPro" id="IPR017452">
    <property type="entry name" value="GPCR_Rhodpsn_7TM"/>
</dbReference>
<dbReference type="Gene3D" id="1.20.1070.10">
    <property type="entry name" value="Rhodopsin 7-helix transmembrane proteins"/>
    <property type="match status" value="3"/>
</dbReference>
<feature type="transmembrane region" description="Helical" evidence="6">
    <location>
        <begin position="362"/>
        <end position="382"/>
    </location>
</feature>
<comment type="caution">
    <text evidence="8">The sequence shown here is derived from an EMBL/GenBank/DDBJ whole genome shotgun (WGS) entry which is preliminary data.</text>
</comment>
<dbReference type="PANTHER" id="PTHR26451:SF881">
    <property type="entry name" value="ODORANT RECEPTOR-RELATED"/>
    <property type="match status" value="1"/>
</dbReference>
<organism evidence="8 9">
    <name type="scientific">Labeo rohita</name>
    <name type="common">Indian major carp</name>
    <name type="synonym">Cyprinus rohita</name>
    <dbReference type="NCBI Taxonomy" id="84645"/>
    <lineage>
        <taxon>Eukaryota</taxon>
        <taxon>Metazoa</taxon>
        <taxon>Chordata</taxon>
        <taxon>Craniata</taxon>
        <taxon>Vertebrata</taxon>
        <taxon>Euteleostomi</taxon>
        <taxon>Actinopterygii</taxon>
        <taxon>Neopterygii</taxon>
        <taxon>Teleostei</taxon>
        <taxon>Ostariophysi</taxon>
        <taxon>Cypriniformes</taxon>
        <taxon>Cyprinidae</taxon>
        <taxon>Labeoninae</taxon>
        <taxon>Labeonini</taxon>
        <taxon>Labeo</taxon>
    </lineage>
</organism>
<feature type="transmembrane region" description="Helical" evidence="6">
    <location>
        <begin position="722"/>
        <end position="740"/>
    </location>
</feature>
<feature type="transmembrane region" description="Helical" evidence="6">
    <location>
        <begin position="140"/>
        <end position="162"/>
    </location>
</feature>
<keyword evidence="9" id="KW-1185">Reference proteome</keyword>
<dbReference type="InterPro" id="IPR052921">
    <property type="entry name" value="GPCR1_Superfamily_Member"/>
</dbReference>
<feature type="transmembrane region" description="Helical" evidence="6">
    <location>
        <begin position="577"/>
        <end position="596"/>
    </location>
</feature>
<feature type="transmembrane region" description="Helical" evidence="6">
    <location>
        <begin position="857"/>
        <end position="879"/>
    </location>
</feature>
<dbReference type="PRINTS" id="PR00245">
    <property type="entry name" value="OLFACTORYR"/>
</dbReference>
<dbReference type="Proteomes" id="UP000830375">
    <property type="component" value="Unassembled WGS sequence"/>
</dbReference>
<feature type="transmembrane region" description="Helical" evidence="6">
    <location>
        <begin position="817"/>
        <end position="836"/>
    </location>
</feature>
<feature type="transmembrane region" description="Helical" evidence="6">
    <location>
        <begin position="891"/>
        <end position="911"/>
    </location>
</feature>
<feature type="transmembrane region" description="Helical" evidence="6">
    <location>
        <begin position="761"/>
        <end position="782"/>
    </location>
</feature>
<evidence type="ECO:0000313" key="8">
    <source>
        <dbReference type="EMBL" id="KAI2656349.1"/>
    </source>
</evidence>
<keyword evidence="4 6" id="KW-0472">Membrane</keyword>
<dbReference type="PROSITE" id="PS50262">
    <property type="entry name" value="G_PROTEIN_RECEP_F1_2"/>
    <property type="match status" value="3"/>
</dbReference>
<evidence type="ECO:0000256" key="3">
    <source>
        <dbReference type="ARBA" id="ARBA00022989"/>
    </source>
</evidence>